<keyword evidence="2" id="KW-0479">Metal-binding</keyword>
<evidence type="ECO:0000256" key="6">
    <source>
        <dbReference type="ARBA" id="ARBA00023242"/>
    </source>
</evidence>
<proteinExistence type="predicted"/>
<keyword evidence="4 7" id="KW-0863">Zinc-finger</keyword>
<dbReference type="RefSeq" id="XP_007916523.1">
    <property type="nucleotide sequence ID" value="XM_007918332.1"/>
</dbReference>
<feature type="region of interest" description="Disordered" evidence="8">
    <location>
        <begin position="163"/>
        <end position="221"/>
    </location>
</feature>
<evidence type="ECO:0000313" key="11">
    <source>
        <dbReference type="Proteomes" id="UP000014074"/>
    </source>
</evidence>
<accession>R8BH75</accession>
<sequence>MFRCYYCKATFSTEAGLRFHKAQALEQDNPAKPHWWCRLHDKDYHSQKAHALHMKQHHPRPQDLECPGCGGHFQRLGGLIGHIEAGLCSKLEIEDILNRRHEMTELTRRLNDLHGMAALASDKLQLSLEKYMIEPIAKMLAVPSNQRSTGCLPAANAVKVLEAPGANPGAQRVTPTESGIDESETTDLPMGAEASNMHATQDSGWGSESSSAKATTDTAHGIKETRYKAPILQKSSTSEYKNPWAVDDGGWYGNAKSTPDEDHKRDNTQASDVPGSTEPSLISVQSPSQALQLVPDAPEKVSIDPNSPEYNEENFRNPESDQYLCPHDHCWKLFMTPEGLAIHLRTGACTQPRYTCPACGHRFRSTTALTQHTETTTRCIIRSTSMYRNVLNLLTGGIADTDGYLEDATTKYIVQPLAAAALAPEPEEEPKTLEEQLHRTSEIMEWAERTFKERAASRAASVRGEKVPEMTLQWHGQNC</sequence>
<evidence type="ECO:0000256" key="8">
    <source>
        <dbReference type="SAM" id="MobiDB-lite"/>
    </source>
</evidence>
<feature type="domain" description="C2H2-type" evidence="9">
    <location>
        <begin position="323"/>
        <end position="352"/>
    </location>
</feature>
<feature type="compositionally biased region" description="Basic and acidic residues" evidence="8">
    <location>
        <begin position="258"/>
        <end position="267"/>
    </location>
</feature>
<evidence type="ECO:0000256" key="3">
    <source>
        <dbReference type="ARBA" id="ARBA00022737"/>
    </source>
</evidence>
<gene>
    <name evidence="10" type="ORF">UCRPA7_5788</name>
</gene>
<dbReference type="PANTHER" id="PTHR24406">
    <property type="entry name" value="TRANSCRIPTIONAL REPRESSOR CTCFL-RELATED"/>
    <property type="match status" value="1"/>
</dbReference>
<evidence type="ECO:0000256" key="5">
    <source>
        <dbReference type="ARBA" id="ARBA00022833"/>
    </source>
</evidence>
<evidence type="ECO:0000256" key="2">
    <source>
        <dbReference type="ARBA" id="ARBA00022723"/>
    </source>
</evidence>
<keyword evidence="3" id="KW-0677">Repeat</keyword>
<dbReference type="Gene3D" id="3.30.160.60">
    <property type="entry name" value="Classic Zinc Finger"/>
    <property type="match status" value="1"/>
</dbReference>
<feature type="compositionally biased region" description="Polar residues" evidence="8">
    <location>
        <begin position="197"/>
        <end position="218"/>
    </location>
</feature>
<dbReference type="KEGG" id="tmn:UCRPA7_5788"/>
<evidence type="ECO:0000256" key="1">
    <source>
        <dbReference type="ARBA" id="ARBA00004123"/>
    </source>
</evidence>
<organism evidence="10 11">
    <name type="scientific">Phaeoacremonium minimum (strain UCR-PA7)</name>
    <name type="common">Esca disease fungus</name>
    <name type="synonym">Togninia minima</name>
    <dbReference type="NCBI Taxonomy" id="1286976"/>
    <lineage>
        <taxon>Eukaryota</taxon>
        <taxon>Fungi</taxon>
        <taxon>Dikarya</taxon>
        <taxon>Ascomycota</taxon>
        <taxon>Pezizomycotina</taxon>
        <taxon>Sordariomycetes</taxon>
        <taxon>Sordariomycetidae</taxon>
        <taxon>Togniniales</taxon>
        <taxon>Togniniaceae</taxon>
        <taxon>Phaeoacremonium</taxon>
    </lineage>
</organism>
<keyword evidence="6" id="KW-0539">Nucleus</keyword>
<dbReference type="InterPro" id="IPR013087">
    <property type="entry name" value="Znf_C2H2_type"/>
</dbReference>
<evidence type="ECO:0000313" key="10">
    <source>
        <dbReference type="EMBL" id="EON98700.1"/>
    </source>
</evidence>
<dbReference type="GO" id="GO:0005634">
    <property type="term" value="C:nucleus"/>
    <property type="evidence" value="ECO:0007669"/>
    <property type="project" value="UniProtKB-SubCell"/>
</dbReference>
<dbReference type="OrthoDB" id="8117402at2759"/>
<protein>
    <submittedName>
        <fullName evidence="10">Putative c2h2 finger domain-containing protein</fullName>
    </submittedName>
</protein>
<dbReference type="AlphaFoldDB" id="R8BH75"/>
<name>R8BH75_PHAM7</name>
<keyword evidence="5" id="KW-0862">Zinc</keyword>
<dbReference type="GeneID" id="19326377"/>
<dbReference type="InterPro" id="IPR050888">
    <property type="entry name" value="ZnF_C2H2-type_TF"/>
</dbReference>
<feature type="region of interest" description="Disordered" evidence="8">
    <location>
        <begin position="240"/>
        <end position="284"/>
    </location>
</feature>
<keyword evidence="11" id="KW-1185">Reference proteome</keyword>
<feature type="domain" description="C2H2-type" evidence="9">
    <location>
        <begin position="354"/>
        <end position="377"/>
    </location>
</feature>
<reference evidence="11" key="1">
    <citation type="journal article" date="2013" name="Genome Announc.">
        <title>Draft genome sequence of the ascomycete Phaeoacremonium aleophilum strain UCR-PA7, a causal agent of the esca disease complex in grapevines.</title>
        <authorList>
            <person name="Blanco-Ulate B."/>
            <person name="Rolshausen P."/>
            <person name="Cantu D."/>
        </authorList>
    </citation>
    <scope>NUCLEOTIDE SEQUENCE [LARGE SCALE GENOMIC DNA]</scope>
    <source>
        <strain evidence="11">UCR-PA7</strain>
    </source>
</reference>
<dbReference type="SUPFAM" id="SSF57667">
    <property type="entry name" value="beta-beta-alpha zinc fingers"/>
    <property type="match status" value="1"/>
</dbReference>
<dbReference type="eggNOG" id="ENOG502SAH5">
    <property type="taxonomic scope" value="Eukaryota"/>
</dbReference>
<dbReference type="GO" id="GO:0008270">
    <property type="term" value="F:zinc ion binding"/>
    <property type="evidence" value="ECO:0007669"/>
    <property type="project" value="UniProtKB-KW"/>
</dbReference>
<evidence type="ECO:0000256" key="7">
    <source>
        <dbReference type="PROSITE-ProRule" id="PRU00042"/>
    </source>
</evidence>
<evidence type="ECO:0000256" key="4">
    <source>
        <dbReference type="ARBA" id="ARBA00022771"/>
    </source>
</evidence>
<comment type="subcellular location">
    <subcellularLocation>
        <location evidence="1">Nucleus</location>
    </subcellularLocation>
</comment>
<dbReference type="Proteomes" id="UP000014074">
    <property type="component" value="Unassembled WGS sequence"/>
</dbReference>
<dbReference type="PROSITE" id="PS50157">
    <property type="entry name" value="ZINC_FINGER_C2H2_2"/>
    <property type="match status" value="2"/>
</dbReference>
<dbReference type="HOGENOM" id="CLU_031491_2_0_1"/>
<evidence type="ECO:0000259" key="9">
    <source>
        <dbReference type="PROSITE" id="PS50157"/>
    </source>
</evidence>
<dbReference type="EMBL" id="KB933203">
    <property type="protein sequence ID" value="EON98700.1"/>
    <property type="molecule type" value="Genomic_DNA"/>
</dbReference>
<dbReference type="InterPro" id="IPR036236">
    <property type="entry name" value="Znf_C2H2_sf"/>
</dbReference>